<keyword evidence="3" id="KW-1185">Reference proteome</keyword>
<evidence type="ECO:0000313" key="3">
    <source>
        <dbReference type="Proteomes" id="UP000272136"/>
    </source>
</evidence>
<protein>
    <submittedName>
        <fullName evidence="2">Uncharacterized protein</fullName>
    </submittedName>
</protein>
<proteinExistence type="predicted"/>
<evidence type="ECO:0000256" key="1">
    <source>
        <dbReference type="SAM" id="MobiDB-lite"/>
    </source>
</evidence>
<sequence length="110" mass="13202">MEPFFVLGKREARSEKREARSEKREARSEKREARSEKREARSEKREARSEKREARSEKREARSEKREASLFCLSRDKSRQHLSEPNGFHALFYIHLSTPRAKRSHFLITQ</sequence>
<evidence type="ECO:0000313" key="2">
    <source>
        <dbReference type="EMBL" id="AYO15601.1"/>
    </source>
</evidence>
<accession>A0ABN5Q3V8</accession>
<name>A0ABN5Q3V8_9VIBR</name>
<gene>
    <name evidence="2" type="ORF">D0812_14800</name>
</gene>
<feature type="region of interest" description="Disordered" evidence="1">
    <location>
        <begin position="1"/>
        <end position="81"/>
    </location>
</feature>
<reference evidence="2 3" key="1">
    <citation type="submission" date="2018-10" db="EMBL/GenBank/DDBJ databases">
        <title>Whole Genome of Vibrio owensii strain 170502, isolated from Acute Hepatopancreatic Necrosis Disease (AHPND) shrimp.</title>
        <authorList>
            <person name="Yan M."/>
            <person name="Wang X."/>
            <person name="Wang Y."/>
        </authorList>
    </citation>
    <scope>NUCLEOTIDE SEQUENCE [LARGE SCALE GENOMIC DNA]</scope>
    <source>
        <strain evidence="2 3">1700302</strain>
    </source>
</reference>
<dbReference type="EMBL" id="CP033137">
    <property type="protein sequence ID" value="AYO15601.1"/>
    <property type="molecule type" value="Genomic_DNA"/>
</dbReference>
<feature type="compositionally biased region" description="Basic and acidic residues" evidence="1">
    <location>
        <begin position="8"/>
        <end position="81"/>
    </location>
</feature>
<dbReference type="Proteomes" id="UP000272136">
    <property type="component" value="Chromosome 1"/>
</dbReference>
<organism evidence="2 3">
    <name type="scientific">Vibrio owensii</name>
    <dbReference type="NCBI Taxonomy" id="696485"/>
    <lineage>
        <taxon>Bacteria</taxon>
        <taxon>Pseudomonadati</taxon>
        <taxon>Pseudomonadota</taxon>
        <taxon>Gammaproteobacteria</taxon>
        <taxon>Vibrionales</taxon>
        <taxon>Vibrionaceae</taxon>
        <taxon>Vibrio</taxon>
    </lineage>
</organism>